<reference evidence="9 10" key="1">
    <citation type="submission" date="2016-10" db="EMBL/GenBank/DDBJ databases">
        <authorList>
            <person name="de Groot N.N."/>
        </authorList>
    </citation>
    <scope>NUCLEOTIDE SEQUENCE [LARGE SCALE GENOMIC DNA]</scope>
    <source>
        <strain evidence="9 10">DSM 25927</strain>
    </source>
</reference>
<dbReference type="PROSITE" id="PS00052">
    <property type="entry name" value="RIBOSOMAL_S7"/>
    <property type="match status" value="1"/>
</dbReference>
<dbReference type="RefSeq" id="WP_093289707.1">
    <property type="nucleotide sequence ID" value="NZ_FOFS01000024.1"/>
</dbReference>
<dbReference type="GO" id="GO:0000049">
    <property type="term" value="F:tRNA binding"/>
    <property type="evidence" value="ECO:0007669"/>
    <property type="project" value="UniProtKB-UniRule"/>
</dbReference>
<evidence type="ECO:0000256" key="4">
    <source>
        <dbReference type="ARBA" id="ARBA00022980"/>
    </source>
</evidence>
<keyword evidence="2 6" id="KW-0699">rRNA-binding</keyword>
<keyword evidence="5 6" id="KW-0687">Ribonucleoprotein</keyword>
<dbReference type="GO" id="GO:0015935">
    <property type="term" value="C:small ribosomal subunit"/>
    <property type="evidence" value="ECO:0007669"/>
    <property type="project" value="InterPro"/>
</dbReference>
<dbReference type="FunFam" id="1.10.455.10:FF:000001">
    <property type="entry name" value="30S ribosomal protein S7"/>
    <property type="match status" value="1"/>
</dbReference>
<dbReference type="InterPro" id="IPR020606">
    <property type="entry name" value="Ribosomal_uS7_CS"/>
</dbReference>
<evidence type="ECO:0000256" key="2">
    <source>
        <dbReference type="ARBA" id="ARBA00022730"/>
    </source>
</evidence>
<dbReference type="InterPro" id="IPR023798">
    <property type="entry name" value="Ribosomal_uS7_dom"/>
</dbReference>
<keyword evidence="6" id="KW-0820">tRNA-binding</keyword>
<keyword evidence="4 6" id="KW-0689">Ribosomal protein</keyword>
<dbReference type="InterPro" id="IPR000235">
    <property type="entry name" value="Ribosomal_uS7"/>
</dbReference>
<dbReference type="AlphaFoldDB" id="A0A1H9MIR4"/>
<dbReference type="GO" id="GO:0019843">
    <property type="term" value="F:rRNA binding"/>
    <property type="evidence" value="ECO:0007669"/>
    <property type="project" value="UniProtKB-UniRule"/>
</dbReference>
<evidence type="ECO:0000256" key="5">
    <source>
        <dbReference type="ARBA" id="ARBA00023274"/>
    </source>
</evidence>
<dbReference type="HAMAP" id="MF_00480_B">
    <property type="entry name" value="Ribosomal_uS7_B"/>
    <property type="match status" value="1"/>
</dbReference>
<dbReference type="GO" id="GO:0003735">
    <property type="term" value="F:structural constituent of ribosome"/>
    <property type="evidence" value="ECO:0007669"/>
    <property type="project" value="InterPro"/>
</dbReference>
<accession>A0A1H9MIR4</accession>
<dbReference type="STRING" id="489703.SAMN04488038_1246"/>
<dbReference type="PANTHER" id="PTHR11205">
    <property type="entry name" value="RIBOSOMAL PROTEIN S7"/>
    <property type="match status" value="1"/>
</dbReference>
<dbReference type="CDD" id="cd14869">
    <property type="entry name" value="uS7_Bacteria"/>
    <property type="match status" value="1"/>
</dbReference>
<dbReference type="PIRSF" id="PIRSF002122">
    <property type="entry name" value="RPS7p_RPS7a_RPS5e_RPS7o"/>
    <property type="match status" value="1"/>
</dbReference>
<organism evidence="9 10">
    <name type="scientific">Solimonas aquatica</name>
    <dbReference type="NCBI Taxonomy" id="489703"/>
    <lineage>
        <taxon>Bacteria</taxon>
        <taxon>Pseudomonadati</taxon>
        <taxon>Pseudomonadota</taxon>
        <taxon>Gammaproteobacteria</taxon>
        <taxon>Nevskiales</taxon>
        <taxon>Nevskiaceae</taxon>
        <taxon>Solimonas</taxon>
    </lineage>
</organism>
<sequence>MSRRRKPEIRKVLPDPKYKSELVSKFVNMVMESGKKSVAEKIVYGALEQIATKKKVEAPVELLQLAFENVAPTVEVKSRRVGGATYQVPVEVRASRRTTLAMRWVLAAASARGEQGMESRLAGELIDASEHRGAAVKKREDTHKMAEANKAFAHFRW</sequence>
<dbReference type="InterPro" id="IPR005717">
    <property type="entry name" value="Ribosomal_uS7_bac/org-type"/>
</dbReference>
<gene>
    <name evidence="6" type="primary">rpsG</name>
    <name evidence="9" type="ORF">SAMN04488038_1246</name>
</gene>
<dbReference type="InterPro" id="IPR036823">
    <property type="entry name" value="Ribosomal_uS7_dom_sf"/>
</dbReference>
<comment type="function">
    <text evidence="6">One of the primary rRNA binding proteins, it binds directly to 16S rRNA where it nucleates assembly of the head domain of the 30S subunit. Is located at the subunit interface close to the decoding center, probably blocks exit of the E-site tRNA.</text>
</comment>
<dbReference type="Pfam" id="PF00177">
    <property type="entry name" value="Ribosomal_S7"/>
    <property type="match status" value="1"/>
</dbReference>
<keyword evidence="10" id="KW-1185">Reference proteome</keyword>
<evidence type="ECO:0000256" key="1">
    <source>
        <dbReference type="ARBA" id="ARBA00007151"/>
    </source>
</evidence>
<feature type="domain" description="Small ribosomal subunit protein uS7" evidence="8">
    <location>
        <begin position="3"/>
        <end position="150"/>
    </location>
</feature>
<evidence type="ECO:0000259" key="8">
    <source>
        <dbReference type="Pfam" id="PF00177"/>
    </source>
</evidence>
<keyword evidence="3 6" id="KW-0694">RNA-binding</keyword>
<evidence type="ECO:0000256" key="7">
    <source>
        <dbReference type="RuleBase" id="RU003619"/>
    </source>
</evidence>
<dbReference type="NCBIfam" id="TIGR01029">
    <property type="entry name" value="rpsG_bact"/>
    <property type="match status" value="1"/>
</dbReference>
<proteinExistence type="inferred from homology"/>
<dbReference type="OrthoDB" id="9807653at2"/>
<evidence type="ECO:0000313" key="9">
    <source>
        <dbReference type="EMBL" id="SER23419.1"/>
    </source>
</evidence>
<comment type="similarity">
    <text evidence="1 6 7">Belongs to the universal ribosomal protein uS7 family.</text>
</comment>
<protein>
    <recommendedName>
        <fullName evidence="6">Small ribosomal subunit protein uS7</fullName>
    </recommendedName>
</protein>
<comment type="subunit">
    <text evidence="6">Part of the 30S ribosomal subunit. Contacts proteins S9 and S11.</text>
</comment>
<dbReference type="Proteomes" id="UP000199233">
    <property type="component" value="Unassembled WGS sequence"/>
</dbReference>
<evidence type="ECO:0000256" key="3">
    <source>
        <dbReference type="ARBA" id="ARBA00022884"/>
    </source>
</evidence>
<evidence type="ECO:0000256" key="6">
    <source>
        <dbReference type="HAMAP-Rule" id="MF_00480"/>
    </source>
</evidence>
<dbReference type="SUPFAM" id="SSF47973">
    <property type="entry name" value="Ribosomal protein S7"/>
    <property type="match status" value="1"/>
</dbReference>
<evidence type="ECO:0000313" key="10">
    <source>
        <dbReference type="Proteomes" id="UP000199233"/>
    </source>
</evidence>
<dbReference type="GO" id="GO:0006412">
    <property type="term" value="P:translation"/>
    <property type="evidence" value="ECO:0007669"/>
    <property type="project" value="UniProtKB-UniRule"/>
</dbReference>
<name>A0A1H9MIR4_9GAMM</name>
<dbReference type="Gene3D" id="1.10.455.10">
    <property type="entry name" value="Ribosomal protein S7 domain"/>
    <property type="match status" value="1"/>
</dbReference>
<dbReference type="EMBL" id="FOFS01000024">
    <property type="protein sequence ID" value="SER23419.1"/>
    <property type="molecule type" value="Genomic_DNA"/>
</dbReference>